<dbReference type="CDD" id="cd06225">
    <property type="entry name" value="HAMP"/>
    <property type="match status" value="1"/>
</dbReference>
<feature type="domain" description="HAMP" evidence="15">
    <location>
        <begin position="222"/>
        <end position="274"/>
    </location>
</feature>
<dbReference type="PROSITE" id="PS51257">
    <property type="entry name" value="PROKAR_LIPOPROTEIN"/>
    <property type="match status" value="1"/>
</dbReference>
<dbReference type="Gene3D" id="3.30.565.10">
    <property type="entry name" value="Histidine kinase-like ATPase, C-terminal domain"/>
    <property type="match status" value="1"/>
</dbReference>
<dbReference type="PROSITE" id="PS50885">
    <property type="entry name" value="HAMP"/>
    <property type="match status" value="1"/>
</dbReference>
<evidence type="ECO:0000256" key="3">
    <source>
        <dbReference type="ARBA" id="ARBA00012438"/>
    </source>
</evidence>
<dbReference type="GO" id="GO:0000155">
    <property type="term" value="F:phosphorelay sensor kinase activity"/>
    <property type="evidence" value="ECO:0007669"/>
    <property type="project" value="InterPro"/>
</dbReference>
<dbReference type="InterPro" id="IPR036097">
    <property type="entry name" value="HisK_dim/P_sf"/>
</dbReference>
<dbReference type="Pfam" id="PF08448">
    <property type="entry name" value="PAS_4"/>
    <property type="match status" value="1"/>
</dbReference>
<dbReference type="EC" id="2.7.13.3" evidence="3"/>
<comment type="catalytic activity">
    <reaction evidence="1">
        <text>ATP + protein L-histidine = ADP + protein N-phospho-L-histidine.</text>
        <dbReference type="EC" id="2.7.13.3"/>
    </reaction>
</comment>
<dbReference type="SUPFAM" id="SSF55785">
    <property type="entry name" value="PYP-like sensor domain (PAS domain)"/>
    <property type="match status" value="1"/>
</dbReference>
<dbReference type="SMART" id="SM00091">
    <property type="entry name" value="PAS"/>
    <property type="match status" value="1"/>
</dbReference>
<evidence type="ECO:0000256" key="5">
    <source>
        <dbReference type="ARBA" id="ARBA00022679"/>
    </source>
</evidence>
<evidence type="ECO:0000256" key="10">
    <source>
        <dbReference type="SAM" id="Coils"/>
    </source>
</evidence>
<dbReference type="SMART" id="SM00387">
    <property type="entry name" value="HATPase_c"/>
    <property type="match status" value="1"/>
</dbReference>
<dbReference type="InterPro" id="IPR036890">
    <property type="entry name" value="HATPase_C_sf"/>
</dbReference>
<dbReference type="EMBL" id="PNYB01000017">
    <property type="protein sequence ID" value="PMS21029.1"/>
    <property type="molecule type" value="Genomic_DNA"/>
</dbReference>
<proteinExistence type="predicted"/>
<keyword evidence="5" id="KW-0808">Transferase</keyword>
<evidence type="ECO:0000259" key="15">
    <source>
        <dbReference type="PROSITE" id="PS50885"/>
    </source>
</evidence>
<dbReference type="InterPro" id="IPR004358">
    <property type="entry name" value="Sig_transdc_His_kin-like_C"/>
</dbReference>
<feature type="coiled-coil region" evidence="10">
    <location>
        <begin position="265"/>
        <end position="292"/>
    </location>
</feature>
<evidence type="ECO:0000256" key="8">
    <source>
        <dbReference type="ARBA" id="ARBA00022840"/>
    </source>
</evidence>
<keyword evidence="9" id="KW-0902">Two-component regulatory system</keyword>
<evidence type="ECO:0000313" key="16">
    <source>
        <dbReference type="EMBL" id="PMS21029.1"/>
    </source>
</evidence>
<gene>
    <name evidence="16" type="ORF">C0Z19_19265</name>
</gene>
<dbReference type="Gene3D" id="6.10.340.10">
    <property type="match status" value="1"/>
</dbReference>
<dbReference type="Pfam" id="PF02518">
    <property type="entry name" value="HATPase_c"/>
    <property type="match status" value="1"/>
</dbReference>
<accession>A0A2N7VV71</accession>
<dbReference type="InterPro" id="IPR000700">
    <property type="entry name" value="PAS-assoc_C"/>
</dbReference>
<dbReference type="PANTHER" id="PTHR43065">
    <property type="entry name" value="SENSOR HISTIDINE KINASE"/>
    <property type="match status" value="1"/>
</dbReference>
<dbReference type="InterPro" id="IPR005467">
    <property type="entry name" value="His_kinase_dom"/>
</dbReference>
<dbReference type="SUPFAM" id="SSF55874">
    <property type="entry name" value="ATPase domain of HSP90 chaperone/DNA topoisomerase II/histidine kinase"/>
    <property type="match status" value="1"/>
</dbReference>
<dbReference type="GO" id="GO:0016020">
    <property type="term" value="C:membrane"/>
    <property type="evidence" value="ECO:0007669"/>
    <property type="project" value="UniProtKB-SubCell"/>
</dbReference>
<feature type="domain" description="PAS" evidence="13">
    <location>
        <begin position="321"/>
        <end position="392"/>
    </location>
</feature>
<dbReference type="InterPro" id="IPR000014">
    <property type="entry name" value="PAS"/>
</dbReference>
<dbReference type="SMART" id="SM00388">
    <property type="entry name" value="HisKA"/>
    <property type="match status" value="1"/>
</dbReference>
<dbReference type="PANTHER" id="PTHR43065:SF10">
    <property type="entry name" value="PEROXIDE STRESS-ACTIVATED HISTIDINE KINASE MAK3"/>
    <property type="match status" value="1"/>
</dbReference>
<keyword evidence="6" id="KW-0547">Nucleotide-binding</keyword>
<dbReference type="GO" id="GO:0005524">
    <property type="term" value="F:ATP binding"/>
    <property type="evidence" value="ECO:0007669"/>
    <property type="project" value="UniProtKB-KW"/>
</dbReference>
<feature type="domain" description="Histidine kinase" evidence="12">
    <location>
        <begin position="474"/>
        <end position="692"/>
    </location>
</feature>
<evidence type="ECO:0000256" key="6">
    <source>
        <dbReference type="ARBA" id="ARBA00022741"/>
    </source>
</evidence>
<evidence type="ECO:0000256" key="4">
    <source>
        <dbReference type="ARBA" id="ARBA00022553"/>
    </source>
</evidence>
<evidence type="ECO:0000259" key="13">
    <source>
        <dbReference type="PROSITE" id="PS50112"/>
    </source>
</evidence>
<sequence length="700" mass="77001">MKLPLPQSLAAQFALVASCLVALVIAVGATTLYSLSRSTHALRQLAEVRLARLQDAQDLAQQTMAIERMSLQLSRDETVDAVRETQRKLIAHLALFDGLVDRLASAPSASGEVGVDALALHRSSQRFRNTVNIEAQVREAALTAGAATHQAASLGSLAPDLSRQAIVLAAAAREQSDNFTREYRRAVEQLADETDHTREWIIGEVAVSLLLAWLIAHVFLGRHVVGRLRSVSRSLRHGDADPLQAGVPVRGRDEIADMARAVEQFLEDRRQRRQAEDALKELNVELEARVAQRTAELRSALSGLKAEIVERQHAEEAARASEHFLDSIVENIPDMIFVKDAQSLRFVRLNKAGEQLLGYPREELIGRSVHDLFPAREAEFFDLNDRDVLESRQMVNIPEEPVHTRHGPRVVHTMKIPIVDMRGEPRFLLGISRDITEQKRAEAELRESERRYREVQMALAHANRVTTMGQLTASISHEIKQPIAATATNAQAGLLWLRAQPPNLEEVRQAFDRINKDMKRASEVTNRIHGLVKKAPPSMESLSINEAIDEVITLMRGEIVKHGICARTQFAEDVPVVAGDRVALQQVMLNLIMNAVEAMSAVANRPRELTVSTSSDDAGGVLVTVSDSGPGLGLAVDDFERLFEPFYTSKSGGMGMGLSICRSIVEAHGGWLRASANAPSGAVFQFVVPAVDAGRVTVCR</sequence>
<dbReference type="PROSITE" id="PS50112">
    <property type="entry name" value="PAS"/>
    <property type="match status" value="1"/>
</dbReference>
<reference evidence="16 17" key="1">
    <citation type="submission" date="2018-01" db="EMBL/GenBank/DDBJ databases">
        <title>Whole genome analyses suggest that Burkholderia sensu lato contains two further novel genera in the rhizoxinica-symbiotica group Mycetohabitans gen. nov., and Trinickia gen. nov.: implications for the evolution of diazotrophy and nodulation in the Burkholderiaceae.</title>
        <authorList>
            <person name="Estrada-de los Santos P."/>
            <person name="Palmer M."/>
            <person name="Chavez-Ramirez B."/>
            <person name="Beukes C."/>
            <person name="Steenkamp E.T."/>
            <person name="Hirsch A.M."/>
            <person name="Manyaka P."/>
            <person name="Maluk M."/>
            <person name="Lafos M."/>
            <person name="Crook M."/>
            <person name="Gross E."/>
            <person name="Simon M.F."/>
            <person name="Bueno dos Reis Junior F."/>
            <person name="Poole P.S."/>
            <person name="Venter S.N."/>
            <person name="James E.K."/>
        </authorList>
    </citation>
    <scope>NUCLEOTIDE SEQUENCE [LARGE SCALE GENOMIC DNA]</scope>
    <source>
        <strain evidence="16 17">GP25-8</strain>
    </source>
</reference>
<keyword evidence="7 16" id="KW-0418">Kinase</keyword>
<protein>
    <recommendedName>
        <fullName evidence="3">histidine kinase</fullName>
        <ecNumber evidence="3">2.7.13.3</ecNumber>
    </recommendedName>
</protein>
<name>A0A2N7VV71_9BURK</name>
<evidence type="ECO:0000256" key="2">
    <source>
        <dbReference type="ARBA" id="ARBA00004370"/>
    </source>
</evidence>
<evidence type="ECO:0000256" key="7">
    <source>
        <dbReference type="ARBA" id="ARBA00022777"/>
    </source>
</evidence>
<keyword evidence="11" id="KW-0472">Membrane</keyword>
<dbReference type="CDD" id="cd00130">
    <property type="entry name" value="PAS"/>
    <property type="match status" value="1"/>
</dbReference>
<dbReference type="SUPFAM" id="SSF47384">
    <property type="entry name" value="Homodimeric domain of signal transducing histidine kinase"/>
    <property type="match status" value="1"/>
</dbReference>
<dbReference type="InterPro" id="IPR013656">
    <property type="entry name" value="PAS_4"/>
</dbReference>
<dbReference type="PRINTS" id="PR00344">
    <property type="entry name" value="BCTRLSENSOR"/>
</dbReference>
<feature type="transmembrane region" description="Helical" evidence="11">
    <location>
        <begin position="12"/>
        <end position="35"/>
    </location>
</feature>
<comment type="caution">
    <text evidence="16">The sequence shown here is derived from an EMBL/GenBank/DDBJ whole genome shotgun (WGS) entry which is preliminary data.</text>
</comment>
<keyword evidence="8" id="KW-0067">ATP-binding</keyword>
<keyword evidence="10" id="KW-0175">Coiled coil</keyword>
<evidence type="ECO:0000259" key="12">
    <source>
        <dbReference type="PROSITE" id="PS50109"/>
    </source>
</evidence>
<evidence type="ECO:0000259" key="14">
    <source>
        <dbReference type="PROSITE" id="PS50113"/>
    </source>
</evidence>
<keyword evidence="11" id="KW-0812">Transmembrane</keyword>
<dbReference type="InterPro" id="IPR003661">
    <property type="entry name" value="HisK_dim/P_dom"/>
</dbReference>
<keyword evidence="17" id="KW-1185">Reference proteome</keyword>
<dbReference type="Proteomes" id="UP000235347">
    <property type="component" value="Unassembled WGS sequence"/>
</dbReference>
<dbReference type="InterPro" id="IPR003660">
    <property type="entry name" value="HAMP_dom"/>
</dbReference>
<dbReference type="PROSITE" id="PS50113">
    <property type="entry name" value="PAC"/>
    <property type="match status" value="1"/>
</dbReference>
<feature type="coiled-coil region" evidence="10">
    <location>
        <begin position="431"/>
        <end position="465"/>
    </location>
</feature>
<evidence type="ECO:0000256" key="1">
    <source>
        <dbReference type="ARBA" id="ARBA00000085"/>
    </source>
</evidence>
<dbReference type="NCBIfam" id="TIGR00229">
    <property type="entry name" value="sensory_box"/>
    <property type="match status" value="1"/>
</dbReference>
<dbReference type="RefSeq" id="WP_102611426.1">
    <property type="nucleotide sequence ID" value="NZ_CADIKD010000005.1"/>
</dbReference>
<dbReference type="PROSITE" id="PS50109">
    <property type="entry name" value="HIS_KIN"/>
    <property type="match status" value="1"/>
</dbReference>
<dbReference type="Gene3D" id="1.10.287.130">
    <property type="match status" value="1"/>
</dbReference>
<organism evidence="16 17">
    <name type="scientific">Trinickia soli</name>
    <dbReference type="NCBI Taxonomy" id="380675"/>
    <lineage>
        <taxon>Bacteria</taxon>
        <taxon>Pseudomonadati</taxon>
        <taxon>Pseudomonadota</taxon>
        <taxon>Betaproteobacteria</taxon>
        <taxon>Burkholderiales</taxon>
        <taxon>Burkholderiaceae</taxon>
        <taxon>Trinickia</taxon>
    </lineage>
</organism>
<keyword evidence="4" id="KW-0597">Phosphoprotein</keyword>
<feature type="domain" description="PAC" evidence="14">
    <location>
        <begin position="396"/>
        <end position="447"/>
    </location>
</feature>
<dbReference type="AlphaFoldDB" id="A0A2N7VV71"/>
<evidence type="ECO:0000256" key="9">
    <source>
        <dbReference type="ARBA" id="ARBA00023012"/>
    </source>
</evidence>
<evidence type="ECO:0000256" key="11">
    <source>
        <dbReference type="SAM" id="Phobius"/>
    </source>
</evidence>
<evidence type="ECO:0000313" key="17">
    <source>
        <dbReference type="Proteomes" id="UP000235347"/>
    </source>
</evidence>
<dbReference type="Pfam" id="PF00512">
    <property type="entry name" value="HisKA"/>
    <property type="match status" value="1"/>
</dbReference>
<dbReference type="Gene3D" id="3.30.450.20">
    <property type="entry name" value="PAS domain"/>
    <property type="match status" value="1"/>
</dbReference>
<dbReference type="CDD" id="cd00082">
    <property type="entry name" value="HisKA"/>
    <property type="match status" value="1"/>
</dbReference>
<dbReference type="InterPro" id="IPR035965">
    <property type="entry name" value="PAS-like_dom_sf"/>
</dbReference>
<keyword evidence="11" id="KW-1133">Transmembrane helix</keyword>
<comment type="subcellular location">
    <subcellularLocation>
        <location evidence="2">Membrane</location>
    </subcellularLocation>
</comment>
<dbReference type="InterPro" id="IPR003594">
    <property type="entry name" value="HATPase_dom"/>
</dbReference>